<organism evidence="2">
    <name type="scientific">Micrurus spixii</name>
    <name type="common">Amazon coral snake</name>
    <dbReference type="NCBI Taxonomy" id="129469"/>
    <lineage>
        <taxon>Eukaryota</taxon>
        <taxon>Metazoa</taxon>
        <taxon>Chordata</taxon>
        <taxon>Craniata</taxon>
        <taxon>Vertebrata</taxon>
        <taxon>Euteleostomi</taxon>
        <taxon>Lepidosauria</taxon>
        <taxon>Squamata</taxon>
        <taxon>Bifurcata</taxon>
        <taxon>Unidentata</taxon>
        <taxon>Episquamata</taxon>
        <taxon>Toxicofera</taxon>
        <taxon>Serpentes</taxon>
        <taxon>Colubroidea</taxon>
        <taxon>Elapidae</taxon>
        <taxon>Elapinae</taxon>
        <taxon>Micrurus</taxon>
    </lineage>
</organism>
<feature type="transmembrane region" description="Helical" evidence="1">
    <location>
        <begin position="6"/>
        <end position="29"/>
    </location>
</feature>
<protein>
    <submittedName>
        <fullName evidence="2">Uncharacterized protein</fullName>
    </submittedName>
</protein>
<reference evidence="2" key="2">
    <citation type="submission" date="2017-11" db="EMBL/GenBank/DDBJ databases">
        <title>Coralsnake Venomics: Analyses of Venom Gland Transcriptomes and Proteomes of Six Brazilian Taxa.</title>
        <authorList>
            <person name="Aird S.D."/>
            <person name="Jorge da Silva N."/>
            <person name="Qiu L."/>
            <person name="Villar-Briones A."/>
            <person name="Aparecida-Saddi V."/>
            <person name="Campos-Telles M.P."/>
            <person name="Grau M."/>
            <person name="Mikheyev A.S."/>
        </authorList>
    </citation>
    <scope>NUCLEOTIDE SEQUENCE</scope>
    <source>
        <tissue evidence="2">Venom_gland</tissue>
    </source>
</reference>
<evidence type="ECO:0000256" key="1">
    <source>
        <dbReference type="SAM" id="Phobius"/>
    </source>
</evidence>
<keyword evidence="1" id="KW-0472">Membrane</keyword>
<evidence type="ECO:0000313" key="2">
    <source>
        <dbReference type="EMBL" id="LAB17824.1"/>
    </source>
</evidence>
<keyword evidence="1" id="KW-1133">Transmembrane helix</keyword>
<dbReference type="EMBL" id="IACM01005898">
    <property type="protein sequence ID" value="LAB17824.1"/>
    <property type="molecule type" value="Transcribed_RNA"/>
</dbReference>
<keyword evidence="1" id="KW-0812">Transmembrane</keyword>
<sequence>MLKTVLQLQFYSSLSSLVVISMSAFMSALNTFHMRCLRHILGITWHDKVPNSAVLERAGISSMYVLLKQRRLRRLGHVVRIADGQILKDLLYGDLVQGKCPRGRPQLRYKDICKRDLKAFGMDINSWETLTSDRSAWRLKTQHGLLQFEETLVRLRQRGSPGTNEIRGLDRRQTVSVLSVEGIATLESAFLATLDAVSGSLFRA</sequence>
<proteinExistence type="predicted"/>
<name>A0A2D4LA01_9SAUR</name>
<reference evidence="2" key="1">
    <citation type="submission" date="2017-07" db="EMBL/GenBank/DDBJ databases">
        <authorList>
            <person name="Mikheyev A."/>
            <person name="Grau M."/>
        </authorList>
    </citation>
    <scope>NUCLEOTIDE SEQUENCE</scope>
    <source>
        <tissue evidence="2">Venom_gland</tissue>
    </source>
</reference>
<accession>A0A2D4LA01</accession>
<dbReference type="AlphaFoldDB" id="A0A2D4LA01"/>